<dbReference type="GO" id="GO:0005737">
    <property type="term" value="C:cytoplasm"/>
    <property type="evidence" value="ECO:0007669"/>
    <property type="project" value="UniProtKB-SubCell"/>
</dbReference>
<dbReference type="EC" id="6.1.1.4" evidence="4"/>
<protein>
    <recommendedName>
        <fullName evidence="4">leucine--tRNA ligase</fullName>
        <ecNumber evidence="4">6.1.1.4</ecNumber>
    </recommendedName>
    <alternativeName>
        <fullName evidence="12">Leucyl-tRNA synthetase</fullName>
    </alternativeName>
</protein>
<dbReference type="Gene3D" id="1.10.730.10">
    <property type="entry name" value="Isoleucyl-tRNA Synthetase, Domain 1"/>
    <property type="match status" value="1"/>
</dbReference>
<feature type="domain" description="tRNA synthetases class I catalytic" evidence="15">
    <location>
        <begin position="683"/>
        <end position="761"/>
    </location>
</feature>
<dbReference type="Gene3D" id="3.40.50.620">
    <property type="entry name" value="HUPs"/>
    <property type="match status" value="1"/>
</dbReference>
<dbReference type="GO" id="GO:0006429">
    <property type="term" value="P:leucyl-tRNA aminoacylation"/>
    <property type="evidence" value="ECO:0007669"/>
    <property type="project" value="InterPro"/>
</dbReference>
<dbReference type="PANTHER" id="PTHR45794:SF1">
    <property type="entry name" value="LEUCINE--TRNA LIGASE, CYTOPLASMIC"/>
    <property type="match status" value="1"/>
</dbReference>
<evidence type="ECO:0000256" key="3">
    <source>
        <dbReference type="ARBA" id="ARBA00005594"/>
    </source>
</evidence>
<dbReference type="Pfam" id="PF08264">
    <property type="entry name" value="Anticodon_1"/>
    <property type="match status" value="1"/>
</dbReference>
<dbReference type="Pfam" id="PF24810">
    <property type="entry name" value="RBD_LARS1"/>
    <property type="match status" value="1"/>
</dbReference>
<evidence type="ECO:0000256" key="7">
    <source>
        <dbReference type="ARBA" id="ARBA00022741"/>
    </source>
</evidence>
<dbReference type="FunFam" id="3.90.740.10:FF:000001">
    <property type="entry name" value="Leucine--tRNA ligase, cytoplasmic"/>
    <property type="match status" value="1"/>
</dbReference>
<evidence type="ECO:0000313" key="18">
    <source>
        <dbReference type="EMBL" id="KAJ1908647.1"/>
    </source>
</evidence>
<evidence type="ECO:0000313" key="19">
    <source>
        <dbReference type="Proteomes" id="UP001150569"/>
    </source>
</evidence>
<evidence type="ECO:0000256" key="9">
    <source>
        <dbReference type="ARBA" id="ARBA00022840"/>
    </source>
</evidence>
<keyword evidence="19" id="KW-1185">Reference proteome</keyword>
<dbReference type="EMBL" id="JANBPT010001353">
    <property type="protein sequence ID" value="KAJ1908647.1"/>
    <property type="molecule type" value="Genomic_DNA"/>
</dbReference>
<keyword evidence="9" id="KW-0067">ATP-binding</keyword>
<evidence type="ECO:0000259" key="16">
    <source>
        <dbReference type="Pfam" id="PF08264"/>
    </source>
</evidence>
<comment type="catalytic activity">
    <reaction evidence="13">
        <text>tRNA(Leu) + L-leucine + ATP = L-leucyl-tRNA(Leu) + AMP + diphosphate</text>
        <dbReference type="Rhea" id="RHEA:11688"/>
        <dbReference type="Rhea" id="RHEA-COMP:9613"/>
        <dbReference type="Rhea" id="RHEA-COMP:9622"/>
        <dbReference type="ChEBI" id="CHEBI:30616"/>
        <dbReference type="ChEBI" id="CHEBI:33019"/>
        <dbReference type="ChEBI" id="CHEBI:57427"/>
        <dbReference type="ChEBI" id="CHEBI:78442"/>
        <dbReference type="ChEBI" id="CHEBI:78494"/>
        <dbReference type="ChEBI" id="CHEBI:456215"/>
        <dbReference type="EC" id="6.1.1.4"/>
    </reaction>
</comment>
<dbReference type="Proteomes" id="UP001150569">
    <property type="component" value="Unassembled WGS sequence"/>
</dbReference>
<sequence length="1111" mass="123457">MDVESKKTQKRDALRSIEQEAQARWTASHAFEANAPEDPAVPLTELHDKYPKYFANFPFPYMNGRLHLGHAFSISKVEFATGFERLNGKNVLFPFGFHVTGMPIKTSADKIKKELAQFGPDFIVPETEVPAAGEVADQLAANLTLQPAATANKPKRPAKVAAKATGAAHQFQIMQSMGIPLEEIQRFADPQYWLTYFPPLAVGDLQALGCRVDWRRSFLTTDANPYYDSFARWQFIRLKERQKIKFGKRYTIYSPLDEQPCMDHDRQSGEGVGPQEYTAVKMRVAAWSPAAQAQVDQLPALQGKNVFMVAATLRPETMYGQTNCFVGPTLEYGLYAINDTDVFVCTHRAARNLCYQGYSPVDGKVCQLGTVVGRDLVGTKVLAPLSQYTDGVYVLPMENVLATKGTGVVTSVPSDSPDDYATLQDLLKKPDYYQIDRAWVEPFPAIPVLSTPAYGDMSAPALCKQLKINSQKDRVQLAEAKELAYKEGFYKGTMLVGPCAGQSVADAKTAIRQAMIDAGEGFVYNEPEGLVMSRSGDECVVALCDQWYLDYGEPIWRDQTKQALAAMNTYGTETRNQFDRVLDWLNQWACARSFGLGSKVPWDPDFLIESLSDSTIYMAYYTVAHLLHGGSLDGSKPGPAGVTPEQMTLAVWDHIFLRAPAPADTTIPAATLESFRREFEYYYPFDLRSSGKDLIPNHLTFALYNHTAMFPPEHWPRAMRSNGHLLLNNEKMSKSTGNFMTLEQVVAKYGADATRLALADAGDSIEDANFDETVANAAILRLFTLLEWMEDVLITHPETLRSDGPPTSFHDRVFQQEMIQLVHQTRAAYEGMMYKDALKYGFYEFQAARDHYREATAHGAAGMHRDLIAQFVELQAVMMAPFTPHWSEHIWTKILKKPTSITEARWPSDLPAAADESVLAAADYVRRLMRHVREAEVAAQKRKAKGKAKAAAGTEKPFNPDEPKHLTIVVASQFPAWQEAAIEVLRAHYDPTTGTVDDKAVRGDLGAKGMMKDKKVMPFVQEFKKSVDKLGAAAFDRALTFDEREVLDQNRTYLTQSLGYTGGLRILDSDTLTASDTDLAAYSPADPAGLTKAAEVSVPGNPAFVVKNVEA</sequence>
<dbReference type="SUPFAM" id="SSF52374">
    <property type="entry name" value="Nucleotidylyl transferase"/>
    <property type="match status" value="1"/>
</dbReference>
<feature type="domain" description="Leucine--tRNA ligase RagD-binding" evidence="17">
    <location>
        <begin position="970"/>
        <end position="1038"/>
    </location>
</feature>
<reference evidence="18" key="1">
    <citation type="submission" date="2022-07" db="EMBL/GenBank/DDBJ databases">
        <title>Phylogenomic reconstructions and comparative analyses of Kickxellomycotina fungi.</title>
        <authorList>
            <person name="Reynolds N.K."/>
            <person name="Stajich J.E."/>
            <person name="Barry K."/>
            <person name="Grigoriev I.V."/>
            <person name="Crous P."/>
            <person name="Smith M.E."/>
        </authorList>
    </citation>
    <scope>NUCLEOTIDE SEQUENCE</scope>
    <source>
        <strain evidence="18">RSA 861</strain>
    </source>
</reference>
<dbReference type="GO" id="GO:0046872">
    <property type="term" value="F:metal ion binding"/>
    <property type="evidence" value="ECO:0007669"/>
    <property type="project" value="UniProtKB-KW"/>
</dbReference>
<dbReference type="SUPFAM" id="SSF47323">
    <property type="entry name" value="Anticodon-binding domain of a subclass of class I aminoacyl-tRNA synthetases"/>
    <property type="match status" value="1"/>
</dbReference>
<evidence type="ECO:0000256" key="13">
    <source>
        <dbReference type="ARBA" id="ARBA00047469"/>
    </source>
</evidence>
<keyword evidence="7" id="KW-0547">Nucleotide-binding</keyword>
<dbReference type="CDD" id="cd07959">
    <property type="entry name" value="Anticodon_Ia_Leu_AEc"/>
    <property type="match status" value="1"/>
</dbReference>
<evidence type="ECO:0000256" key="4">
    <source>
        <dbReference type="ARBA" id="ARBA00013164"/>
    </source>
</evidence>
<dbReference type="InterPro" id="IPR055416">
    <property type="entry name" value="RBD_LARS1"/>
</dbReference>
<dbReference type="Pfam" id="PF00133">
    <property type="entry name" value="tRNA-synt_1"/>
    <property type="match status" value="1"/>
</dbReference>
<keyword evidence="10" id="KW-0648">Protein biosynthesis</keyword>
<evidence type="ECO:0000259" key="14">
    <source>
        <dbReference type="Pfam" id="PF00133"/>
    </source>
</evidence>
<keyword evidence="6" id="KW-0479">Metal-binding</keyword>
<dbReference type="InterPro" id="IPR002300">
    <property type="entry name" value="aa-tRNA-synth_Ia"/>
</dbReference>
<evidence type="ECO:0000259" key="15">
    <source>
        <dbReference type="Pfam" id="PF01406"/>
    </source>
</evidence>
<keyword evidence="8" id="KW-0862">Zinc</keyword>
<evidence type="ECO:0000256" key="10">
    <source>
        <dbReference type="ARBA" id="ARBA00022917"/>
    </source>
</evidence>
<feature type="domain" description="Aminoacyl-tRNA synthetase class Ia" evidence="14">
    <location>
        <begin position="45"/>
        <end position="110"/>
    </location>
</feature>
<gene>
    <name evidence="18" type="primary">CDC60_2</name>
    <name evidence="18" type="ORF">IWQ60_011600</name>
</gene>
<dbReference type="OrthoDB" id="10249672at2759"/>
<evidence type="ECO:0000259" key="17">
    <source>
        <dbReference type="Pfam" id="PF24810"/>
    </source>
</evidence>
<dbReference type="GO" id="GO:0005524">
    <property type="term" value="F:ATP binding"/>
    <property type="evidence" value="ECO:0007669"/>
    <property type="project" value="UniProtKB-KW"/>
</dbReference>
<comment type="caution">
    <text evidence="18">The sequence shown here is derived from an EMBL/GenBank/DDBJ whole genome shotgun (WGS) entry which is preliminary data.</text>
</comment>
<dbReference type="InterPro" id="IPR009008">
    <property type="entry name" value="Val/Leu/Ile-tRNA-synth_edit"/>
</dbReference>
<dbReference type="InterPro" id="IPR004493">
    <property type="entry name" value="Leu-tRNA-synth_Ia_arc/euk"/>
</dbReference>
<accession>A0A9W7ZGT3</accession>
<evidence type="ECO:0000256" key="1">
    <source>
        <dbReference type="ARBA" id="ARBA00001947"/>
    </source>
</evidence>
<evidence type="ECO:0000256" key="6">
    <source>
        <dbReference type="ARBA" id="ARBA00022723"/>
    </source>
</evidence>
<evidence type="ECO:0000256" key="12">
    <source>
        <dbReference type="ARBA" id="ARBA00030520"/>
    </source>
</evidence>
<evidence type="ECO:0000256" key="8">
    <source>
        <dbReference type="ARBA" id="ARBA00022833"/>
    </source>
</evidence>
<name>A0A9W7ZGT3_9FUNG</name>
<dbReference type="GO" id="GO:0002161">
    <property type="term" value="F:aminoacyl-tRNA deacylase activity"/>
    <property type="evidence" value="ECO:0007669"/>
    <property type="project" value="InterPro"/>
</dbReference>
<dbReference type="NCBIfam" id="TIGR00395">
    <property type="entry name" value="leuS_arch"/>
    <property type="match status" value="1"/>
</dbReference>
<proteinExistence type="inferred from homology"/>
<dbReference type="Gene3D" id="3.90.740.10">
    <property type="entry name" value="Valyl/Leucyl/Isoleucyl-tRNA synthetase, editing domain"/>
    <property type="match status" value="1"/>
</dbReference>
<dbReference type="SUPFAM" id="SSF50677">
    <property type="entry name" value="ValRS/IleRS/LeuRS editing domain"/>
    <property type="match status" value="1"/>
</dbReference>
<dbReference type="GO" id="GO:0004823">
    <property type="term" value="F:leucine-tRNA ligase activity"/>
    <property type="evidence" value="ECO:0007669"/>
    <property type="project" value="UniProtKB-EC"/>
</dbReference>
<feature type="domain" description="Methionyl/Valyl/Leucyl/Isoleucyl-tRNA synthetase anticodon-binding" evidence="16">
    <location>
        <begin position="811"/>
        <end position="943"/>
    </location>
</feature>
<comment type="similarity">
    <text evidence="3">Belongs to the class-I aminoacyl-tRNA synthetase family.</text>
</comment>
<evidence type="ECO:0000256" key="11">
    <source>
        <dbReference type="ARBA" id="ARBA00023146"/>
    </source>
</evidence>
<dbReference type="AlphaFoldDB" id="A0A9W7ZGT3"/>
<dbReference type="PANTHER" id="PTHR45794">
    <property type="entry name" value="LEUCYL-TRNA SYNTHETASE"/>
    <property type="match status" value="1"/>
</dbReference>
<dbReference type="InterPro" id="IPR032678">
    <property type="entry name" value="tRNA-synt_1_cat_dom"/>
</dbReference>
<dbReference type="InterPro" id="IPR013155">
    <property type="entry name" value="M/V/L/I-tRNA-synth_anticd-bd"/>
</dbReference>
<evidence type="ECO:0000256" key="5">
    <source>
        <dbReference type="ARBA" id="ARBA00022598"/>
    </source>
</evidence>
<keyword evidence="11 18" id="KW-0030">Aminoacyl-tRNA synthetase</keyword>
<dbReference type="Pfam" id="PF01406">
    <property type="entry name" value="tRNA-synt_1e"/>
    <property type="match status" value="1"/>
</dbReference>
<organism evidence="18 19">
    <name type="scientific">Tieghemiomyces parasiticus</name>
    <dbReference type="NCBI Taxonomy" id="78921"/>
    <lineage>
        <taxon>Eukaryota</taxon>
        <taxon>Fungi</taxon>
        <taxon>Fungi incertae sedis</taxon>
        <taxon>Zoopagomycota</taxon>
        <taxon>Kickxellomycotina</taxon>
        <taxon>Dimargaritomycetes</taxon>
        <taxon>Dimargaritales</taxon>
        <taxon>Dimargaritaceae</taxon>
        <taxon>Tieghemiomyces</taxon>
    </lineage>
</organism>
<dbReference type="InterPro" id="IPR014729">
    <property type="entry name" value="Rossmann-like_a/b/a_fold"/>
</dbReference>
<keyword evidence="5 18" id="KW-0436">Ligase</keyword>
<evidence type="ECO:0000256" key="2">
    <source>
        <dbReference type="ARBA" id="ARBA00004496"/>
    </source>
</evidence>
<comment type="subcellular location">
    <subcellularLocation>
        <location evidence="2">Cytoplasm</location>
    </subcellularLocation>
</comment>
<dbReference type="InterPro" id="IPR009080">
    <property type="entry name" value="tRNAsynth_Ia_anticodon-bd"/>
</dbReference>
<comment type="cofactor">
    <cofactor evidence="1">
        <name>Zn(2+)</name>
        <dbReference type="ChEBI" id="CHEBI:29105"/>
    </cofactor>
</comment>